<accession>A0A0A9FYV4</accession>
<reference evidence="1" key="1">
    <citation type="submission" date="2014-09" db="EMBL/GenBank/DDBJ databases">
        <authorList>
            <person name="Magalhaes I.L.F."/>
            <person name="Oliveira U."/>
            <person name="Santos F.R."/>
            <person name="Vidigal T.H.D.A."/>
            <person name="Brescovit A.D."/>
            <person name="Santos A.J."/>
        </authorList>
    </citation>
    <scope>NUCLEOTIDE SEQUENCE</scope>
    <source>
        <tissue evidence="1">Shoot tissue taken approximately 20 cm above the soil surface</tissue>
    </source>
</reference>
<protein>
    <submittedName>
        <fullName evidence="1">Uncharacterized protein</fullName>
    </submittedName>
</protein>
<sequence length="49" mass="5503">MKPRPQINQSPPSCGTHLRMNSTSLILLPSHCMLSACAIRLYVKVTHRN</sequence>
<reference evidence="1" key="2">
    <citation type="journal article" date="2015" name="Data Brief">
        <title>Shoot transcriptome of the giant reed, Arundo donax.</title>
        <authorList>
            <person name="Barrero R.A."/>
            <person name="Guerrero F.D."/>
            <person name="Moolhuijzen P."/>
            <person name="Goolsby J.A."/>
            <person name="Tidwell J."/>
            <person name="Bellgard S.E."/>
            <person name="Bellgard M.I."/>
        </authorList>
    </citation>
    <scope>NUCLEOTIDE SEQUENCE</scope>
    <source>
        <tissue evidence="1">Shoot tissue taken approximately 20 cm above the soil surface</tissue>
    </source>
</reference>
<proteinExistence type="predicted"/>
<name>A0A0A9FYV4_ARUDO</name>
<organism evidence="1">
    <name type="scientific">Arundo donax</name>
    <name type="common">Giant reed</name>
    <name type="synonym">Donax arundinaceus</name>
    <dbReference type="NCBI Taxonomy" id="35708"/>
    <lineage>
        <taxon>Eukaryota</taxon>
        <taxon>Viridiplantae</taxon>
        <taxon>Streptophyta</taxon>
        <taxon>Embryophyta</taxon>
        <taxon>Tracheophyta</taxon>
        <taxon>Spermatophyta</taxon>
        <taxon>Magnoliopsida</taxon>
        <taxon>Liliopsida</taxon>
        <taxon>Poales</taxon>
        <taxon>Poaceae</taxon>
        <taxon>PACMAD clade</taxon>
        <taxon>Arundinoideae</taxon>
        <taxon>Arundineae</taxon>
        <taxon>Arundo</taxon>
    </lineage>
</organism>
<evidence type="ECO:0000313" key="1">
    <source>
        <dbReference type="EMBL" id="JAE15481.1"/>
    </source>
</evidence>
<dbReference type="EMBL" id="GBRH01182415">
    <property type="protein sequence ID" value="JAE15481.1"/>
    <property type="molecule type" value="Transcribed_RNA"/>
</dbReference>
<dbReference type="AlphaFoldDB" id="A0A0A9FYV4"/>